<dbReference type="NCBIfam" id="NF012211">
    <property type="entry name" value="tand_rpt_95"/>
    <property type="match status" value="6"/>
</dbReference>
<feature type="compositionally biased region" description="Low complexity" evidence="1">
    <location>
        <begin position="1279"/>
        <end position="1288"/>
    </location>
</feature>
<feature type="compositionally biased region" description="Low complexity" evidence="1">
    <location>
        <begin position="45"/>
        <end position="55"/>
    </location>
</feature>
<proteinExistence type="predicted"/>
<sequence length="3291" mass="330860">MFERFSKGSRKGPEPRAPIGRMPAPAIRALEPRFVFDGAAAASAAQTQSDAAAQAHGETAEQSADTSHAEAADKSSAAPVAAGPHAETASANGRHEIVVIDKSVADWQTLLAGIPSSAEVILIDAGTDGFDRLADALKGRSDIDAIHILSHGSAGDLHLGSAELTAQSIQGRYAADLAIIGNALTATGDILIYGCDFAAGEVGARAAELLAQATGADVAASDDATGDTALGGDWDLEVHDGSIETGIIVSDAAQHAWHHLLAPVTITVNGDPTVKDSSGTAITTTRTANGFTYYDVSTGVVNSTALWQNVGTADGVAVDLRATVIGRGESDDTVSFASANNNAVILVRSTSAANGTVNNAGQITIKWEVVRHSDGQAVSADINFRIGDIDGIGSQPNTRETVTPSQFGLVSYTLASTTDLRVDTSNDKVRVSGTENENTANPSASPDSQSNVQFNWNGVTSWVVTYDLAANSVTGGAAFQHDGHQSMAITNPVTKLVPKVDLDADDSSGATGNDYKTTYTEKGSAVAITDTDPLVTNTAATVSSATIILTNAQAGDRLNIGTLPGGLTATTTTGSGTITVTISGDSDPATYQAALRAITFDSTSSDPSTTDRVVKTHVTSDGVQGTSSTATVKVIAVDDPPVNTVPTARTINEDTNLVFSSANGTAITVSDVDAEGGNLTTTLSVLHGVISLGSTSGLASFAGNGTGTVTLTGTVTAINAALNGTTYTPAADYNGNDTLTVTTNDNGNTGTGGPQSDTDMVSITVTPVNDAPVLDLDGSAAGTGYATSYTEGGAGIAIVNTNVSVSDVDNTTMASAKAIIVNGSTGDVLSISGTLPTGITATFDPSTYTLTLTGSATKADYQTALQQIRYASTSQDPSTVTRTIQVSVNDGALDSNTAVASVAFTTVNDPPVNTVPGGQTVAEDTALVFSTANGNRIAIADPDAETGNLTTTISVLHGNVTLGSTSGLSSFSGNGTGTVTLTGSLSAINAALDGACYQGTQDYNGPDTLTITTNDNGNTGTGGAKSDTDMVSITVTPVNDAPVLDLDAAAPGTGYATSYTEGGAGIAIADTDVSVTDVDSATMASARIVITNGSAGDALSVSGALRGGIVAAYDPSTYTLTLTGSATKADYQTALQQVRYTSSGQDPSTVTRTIAVTVNDGSLDSNAAAATITFTAVNDPPVNTVPVGQTVAEDTDLVFSTANANQISIADPDAGGSDVTTTVGVQHGSLTLGSTTGLTSVTGDGTGTVVLKGSISAINAALDGLRYRGSADYNGPDTLTVTTNDNGNTGSGGAKSDTDMVSITVTPVNDAPVNGLPSAQAVDEDTNLVFSTGNGNAITVSDVDAGGGSLTTTLSVQHGTLTLGGTNNVTVSGNGSDTVTLTGTIADVNAALNGTVYRGLSNFYGADTLSVVTDDNGNTGAGGAKQASDTLGITVRAVNDPPSNTVPATTQVLDEDTPIVFTGAGGNGISVADPDDASLTVTLSSVQGVLTLSQTSGLTFLQGDGTRDGILQFSGTVVDINAALEGLRFDPNADMNGAAQIALTTRDAQGATASSTIALSITPVADIVPDSVSTDEDTAITFNPLTGTNGASADNFESPAAYVSSVTQGAHGSVSFQADGTMTYTPAGDFNGTDSFTYTVTSGGTTETATVTVTVRPVNDAPVLDLTASAPGTGYATSYGEGGPGVAIVAADVSVSDVDSATMASAKLVITNGSVGDTLGIAGSLPSGITASFDAGTYTLTLTGSATRADYQAFLQQVRFSSDSHTPSTVTRSIAVTVNDGALDSNAAVATVAFGDVNDAPVNGMPADQSLYEDTPLVFSAANHNAITITDPDAGNGSLTTTLSVGHGTLTIGSTAGLLVVNDGTGSVTLTGTLAAINAALDGTTYRPAADYNGADSLTVLTNDNGNTGAGGAKTDTDTLALTILSVNDAPRAGTLPALGSLDGAVIGGLDLGRYFSDVEGDRLSFSMTGLPPGLTVDPATGRVGGTIDHSASQGGIHGDYTVTITADDGHGGLTSRAFTWRVVNPAPIARNDEAITDAASVATGSVLADNGNGPDRDPDGDPLSIAAVNGVAADVGRPVAGSAGGRFTVLADGSYRFDPGNDFADLAAGQIRTTQIGYTLSDGEGGVSQAVLIVTVTGRTLTPPVLAPTDATARDGESVSLPLAPLFPHPDDTPLTYGATGLPPGLAIDPATGIVSGTIDHAASGAGGLTDYRITVTATDPQGVTETRDVIYRVTNPAPTALDDVATTAEGTPVVIDVLANDISSDSDPLAIIASGDSAPRAGHGQVGVVNGQLVYTPDAHFNGRDTITYSIGDGNGGVSTATVIVTVTSVNDAPEAGTLPDLYGRDGDAVSYDVSSRFHDPDTDPSVVQAPSGDHLSFAATGLPPGLTIDPATGVISGTLPNDAAPVSHYTVTVTATDMAGASVSRSFTWTVSDDAPKPAPDITTTPAGSPVIVPVTANDVDPSGTAVHLVDAPGAASAGHGTVSVDPATGLLTYTPDTGFSGRDTIVYTVENANGDRATGILTVTVTAVNQRPTAPDTLASRNGVDGQSVNVPLGNLITDPDGDPLTYAAAGLPPGLSIDPATGAITGIIDHAASGASGSRTYVVTFTATDPGGLAVSRNLAWTVTNPAPTAADDAITTAEDTPVDIDVTANDHDPDGDPLSVVPGSAVAAHGTVTINPDGTLHYVPGRDFNGSDRILYTITDGNGGFATASVTVTVTPVNDAPVVDPASPAIADRSANDAQTVSIPAGNAFHDIDRGDRLSFSATGLPPGLSLDPATGLISGTLASDASTRVPGGTYTIALTGTDLAGASATARFTLTVANPAPIAVDDILTTAEDTPLTGNVLANDHDPDGDRLHVEPVTGPAHGRLDLHPDGTFTYMPDADFHGADSFTYALVDSDGGRATATVHLTVGAVNDAPVATADPLTVPANTVGTGRIVASDRDGDPLSFRVTGGPANGTLTLAADGSYAYRPYAGYSGSDRFTVEVSDGHGGLALVAVAIDVTPNSIQVPPTVPMPGLMPLFLAGERPAAPPVQPPASSLAAEGIILPAVAGIESLHSIGDVVLADGAVVAAVNGVAHLNGTVILPDHPVMLEEGQRIARMAWERFERMPIDDTTWFSPRPYLGRSLGVSLAADELGFGTSDLMVEAIRRPDTLSINLHGHAARLDSVAEVRLLGLDGGPPPDWIEGDGLGGFWGRPPAGTGIVRIELEIVLQDGRIVRRALSVDAETGEIRALPKPAAASEPKPVGKPAPEPARPAEVPLFSTQLAALGTRAAHDMALIERALTRLG</sequence>
<keyword evidence="4" id="KW-1185">Reference proteome</keyword>
<feature type="region of interest" description="Disordered" evidence="1">
    <location>
        <begin position="431"/>
        <end position="451"/>
    </location>
</feature>
<evidence type="ECO:0000313" key="4">
    <source>
        <dbReference type="Proteomes" id="UP001156881"/>
    </source>
</evidence>
<dbReference type="Pfam" id="PF17803">
    <property type="entry name" value="Cadherin_4"/>
    <property type="match status" value="1"/>
</dbReference>
<dbReference type="PROSITE" id="PS50268">
    <property type="entry name" value="CADHERIN_2"/>
    <property type="match status" value="3"/>
</dbReference>
<feature type="region of interest" description="Disordered" evidence="1">
    <location>
        <begin position="1"/>
        <end position="24"/>
    </location>
</feature>
<feature type="region of interest" description="Disordered" evidence="1">
    <location>
        <begin position="3236"/>
        <end position="3259"/>
    </location>
</feature>
<feature type="domain" description="Cadherin" evidence="2">
    <location>
        <begin position="1810"/>
        <end position="1939"/>
    </location>
</feature>
<reference evidence="4" key="1">
    <citation type="journal article" date="2019" name="Int. J. Syst. Evol. Microbiol.">
        <title>The Global Catalogue of Microorganisms (GCM) 10K type strain sequencing project: providing services to taxonomists for standard genome sequencing and annotation.</title>
        <authorList>
            <consortium name="The Broad Institute Genomics Platform"/>
            <consortium name="The Broad Institute Genome Sequencing Center for Infectious Disease"/>
            <person name="Wu L."/>
            <person name="Ma J."/>
        </authorList>
    </citation>
    <scope>NUCLEOTIDE SEQUENCE [LARGE SCALE GENOMIC DNA]</scope>
    <source>
        <strain evidence="4">NBRC 107710</strain>
    </source>
</reference>
<dbReference type="Gene3D" id="2.60.40.10">
    <property type="entry name" value="Immunoglobulins"/>
    <property type="match status" value="5"/>
</dbReference>
<evidence type="ECO:0000259" key="2">
    <source>
        <dbReference type="PROSITE" id="PS50268"/>
    </source>
</evidence>
<feature type="region of interest" description="Disordered" evidence="1">
    <location>
        <begin position="45"/>
        <end position="89"/>
    </location>
</feature>
<dbReference type="InterPro" id="IPR013783">
    <property type="entry name" value="Ig-like_fold"/>
</dbReference>
<feature type="compositionally biased region" description="Polar residues" evidence="1">
    <location>
        <begin position="433"/>
        <end position="451"/>
    </location>
</feature>
<dbReference type="PANTHER" id="PTHR14139:SF2">
    <property type="entry name" value="CALSYNTENIN-1"/>
    <property type="match status" value="1"/>
</dbReference>
<dbReference type="InterPro" id="IPR040853">
    <property type="entry name" value="RapA2_cadherin-like"/>
</dbReference>
<feature type="domain" description="Cadherin" evidence="2">
    <location>
        <begin position="920"/>
        <end position="1044"/>
    </location>
</feature>
<feature type="region of interest" description="Disordered" evidence="1">
    <location>
        <begin position="1279"/>
        <end position="1298"/>
    </location>
</feature>
<gene>
    <name evidence="3" type="ORF">GCM10007884_17090</name>
</gene>
<dbReference type="Proteomes" id="UP001156881">
    <property type="component" value="Unassembled WGS sequence"/>
</dbReference>
<dbReference type="Pfam" id="PF17963">
    <property type="entry name" value="Big_9"/>
    <property type="match status" value="7"/>
</dbReference>
<organism evidence="3 4">
    <name type="scientific">Methylobacterium brachythecii</name>
    <dbReference type="NCBI Taxonomy" id="1176177"/>
    <lineage>
        <taxon>Bacteria</taxon>
        <taxon>Pseudomonadati</taxon>
        <taxon>Pseudomonadota</taxon>
        <taxon>Alphaproteobacteria</taxon>
        <taxon>Hyphomicrobiales</taxon>
        <taxon>Methylobacteriaceae</taxon>
        <taxon>Methylobacterium</taxon>
    </lineage>
</organism>
<dbReference type="Gene3D" id="2.60.40.2810">
    <property type="match status" value="4"/>
</dbReference>
<dbReference type="InterPro" id="IPR002126">
    <property type="entry name" value="Cadherin-like_dom"/>
</dbReference>
<dbReference type="InterPro" id="IPR006644">
    <property type="entry name" value="Cadg"/>
</dbReference>
<dbReference type="Pfam" id="PF05345">
    <property type="entry name" value="He_PIG"/>
    <property type="match status" value="5"/>
</dbReference>
<dbReference type="InterPro" id="IPR025592">
    <property type="entry name" value="DUF4347"/>
</dbReference>
<dbReference type="InterPro" id="IPR015919">
    <property type="entry name" value="Cadherin-like_sf"/>
</dbReference>
<dbReference type="EMBL" id="BSPG01000007">
    <property type="protein sequence ID" value="GLS43724.1"/>
    <property type="molecule type" value="Genomic_DNA"/>
</dbReference>
<feature type="domain" description="Cadherin" evidence="2">
    <location>
        <begin position="2362"/>
        <end position="2445"/>
    </location>
</feature>
<comment type="caution">
    <text evidence="3">The sequence shown here is derived from an EMBL/GenBank/DDBJ whole genome shotgun (WGS) entry which is preliminary data.</text>
</comment>
<dbReference type="SUPFAM" id="SSF49313">
    <property type="entry name" value="Cadherin-like"/>
    <property type="match status" value="5"/>
</dbReference>
<evidence type="ECO:0000313" key="3">
    <source>
        <dbReference type="EMBL" id="GLS43724.1"/>
    </source>
</evidence>
<dbReference type="SMART" id="SM00736">
    <property type="entry name" value="CADG"/>
    <property type="match status" value="3"/>
</dbReference>
<name>A0ABQ6D064_9HYPH</name>
<protein>
    <recommendedName>
        <fullName evidence="2">Cadherin domain-containing protein</fullName>
    </recommendedName>
</protein>
<evidence type="ECO:0000256" key="1">
    <source>
        <dbReference type="SAM" id="MobiDB-lite"/>
    </source>
</evidence>
<accession>A0ABQ6D064</accession>
<dbReference type="Pfam" id="PF14252">
    <property type="entry name" value="DUF4347"/>
    <property type="match status" value="1"/>
</dbReference>
<feature type="compositionally biased region" description="Basic and acidic residues" evidence="1">
    <location>
        <begin position="1"/>
        <end position="14"/>
    </location>
</feature>
<dbReference type="Gene3D" id="2.60.40.3440">
    <property type="match status" value="2"/>
</dbReference>
<dbReference type="PANTHER" id="PTHR14139">
    <property type="entry name" value="CALSYNTENIN"/>
    <property type="match status" value="1"/>
</dbReference>